<proteinExistence type="predicted"/>
<dbReference type="InterPro" id="IPR006680">
    <property type="entry name" value="Amidohydro-rel"/>
</dbReference>
<sequence>QNTFLRNFIIGISEGKITSIKKFQNIRKVIELSGAIFSGGVDAHVHFRDPGETEKEDFASGSISAIFGGTTTVLDMPNNLTPVIDYNVYDSKKSMINRRSYCNYGLYSMFTGNNSSLIHEESIGVKYIVGESNKRVRCRGDK</sequence>
<dbReference type="AlphaFoldDB" id="T1C3V8"/>
<evidence type="ECO:0000313" key="5">
    <source>
        <dbReference type="EMBL" id="EQD60795.1"/>
    </source>
</evidence>
<comment type="caution">
    <text evidence="5">The sequence shown here is derived from an EMBL/GenBank/DDBJ whole genome shotgun (WGS) entry which is preliminary data.</text>
</comment>
<dbReference type="InterPro" id="IPR002195">
    <property type="entry name" value="Dihydroorotase_CS"/>
</dbReference>
<accession>T1C3V8</accession>
<dbReference type="GO" id="GO:0004038">
    <property type="term" value="F:allantoinase activity"/>
    <property type="evidence" value="ECO:0007669"/>
    <property type="project" value="TreeGrafter"/>
</dbReference>
<dbReference type="Gene3D" id="2.30.40.10">
    <property type="entry name" value="Urease, subunit C, domain 1"/>
    <property type="match status" value="1"/>
</dbReference>
<comment type="cofactor">
    <cofactor evidence="1">
        <name>Zn(2+)</name>
        <dbReference type="ChEBI" id="CHEBI:29105"/>
    </cofactor>
</comment>
<dbReference type="Gene3D" id="3.20.20.140">
    <property type="entry name" value="Metal-dependent hydrolases"/>
    <property type="match status" value="1"/>
</dbReference>
<keyword evidence="2" id="KW-0479">Metal-binding</keyword>
<dbReference type="InterPro" id="IPR050138">
    <property type="entry name" value="DHOase/Allantoinase_Hydrolase"/>
</dbReference>
<organism evidence="5">
    <name type="scientific">mine drainage metagenome</name>
    <dbReference type="NCBI Taxonomy" id="410659"/>
    <lineage>
        <taxon>unclassified sequences</taxon>
        <taxon>metagenomes</taxon>
        <taxon>ecological metagenomes</taxon>
    </lineage>
</organism>
<dbReference type="PANTHER" id="PTHR43668">
    <property type="entry name" value="ALLANTOINASE"/>
    <property type="match status" value="1"/>
</dbReference>
<feature type="domain" description="Amidohydrolase-related" evidence="4">
    <location>
        <begin position="37"/>
        <end position="82"/>
    </location>
</feature>
<reference evidence="5" key="1">
    <citation type="submission" date="2013-08" db="EMBL/GenBank/DDBJ databases">
        <authorList>
            <person name="Mendez C."/>
            <person name="Richter M."/>
            <person name="Ferrer M."/>
            <person name="Sanchez J."/>
        </authorList>
    </citation>
    <scope>NUCLEOTIDE SEQUENCE</scope>
</reference>
<dbReference type="InterPro" id="IPR032466">
    <property type="entry name" value="Metal_Hydrolase"/>
</dbReference>
<dbReference type="InterPro" id="IPR011059">
    <property type="entry name" value="Metal-dep_hydrolase_composite"/>
</dbReference>
<protein>
    <submittedName>
        <fullName evidence="5">Dihydroorotase</fullName>
    </submittedName>
</protein>
<dbReference type="Pfam" id="PF01979">
    <property type="entry name" value="Amidohydro_1"/>
    <property type="match status" value="1"/>
</dbReference>
<dbReference type="GO" id="GO:0005737">
    <property type="term" value="C:cytoplasm"/>
    <property type="evidence" value="ECO:0007669"/>
    <property type="project" value="TreeGrafter"/>
</dbReference>
<evidence type="ECO:0000256" key="2">
    <source>
        <dbReference type="ARBA" id="ARBA00022723"/>
    </source>
</evidence>
<keyword evidence="3" id="KW-0378">Hydrolase</keyword>
<dbReference type="PANTHER" id="PTHR43668:SF2">
    <property type="entry name" value="ALLANTOINASE"/>
    <property type="match status" value="1"/>
</dbReference>
<name>T1C3V8_9ZZZZ</name>
<dbReference type="SUPFAM" id="SSF51556">
    <property type="entry name" value="Metallo-dependent hydrolases"/>
    <property type="match status" value="1"/>
</dbReference>
<dbReference type="EMBL" id="AUZX01007102">
    <property type="protein sequence ID" value="EQD60795.1"/>
    <property type="molecule type" value="Genomic_DNA"/>
</dbReference>
<reference evidence="5" key="2">
    <citation type="journal article" date="2014" name="ISME J.">
        <title>Microbial stratification in low pH oxic and suboxic macroscopic growths along an acid mine drainage.</title>
        <authorList>
            <person name="Mendez-Garcia C."/>
            <person name="Mesa V."/>
            <person name="Sprenger R.R."/>
            <person name="Richter M."/>
            <person name="Diez M.S."/>
            <person name="Solano J."/>
            <person name="Bargiela R."/>
            <person name="Golyshina O.V."/>
            <person name="Manteca A."/>
            <person name="Ramos J.L."/>
            <person name="Gallego J.R."/>
            <person name="Llorente I."/>
            <person name="Martins Dos Santos V.A."/>
            <person name="Jensen O.N."/>
            <person name="Pelaez A.I."/>
            <person name="Sanchez J."/>
            <person name="Ferrer M."/>
        </authorList>
    </citation>
    <scope>NUCLEOTIDE SEQUENCE</scope>
</reference>
<evidence type="ECO:0000259" key="4">
    <source>
        <dbReference type="Pfam" id="PF01979"/>
    </source>
</evidence>
<evidence type="ECO:0000256" key="3">
    <source>
        <dbReference type="ARBA" id="ARBA00022801"/>
    </source>
</evidence>
<dbReference type="GO" id="GO:0046872">
    <property type="term" value="F:metal ion binding"/>
    <property type="evidence" value="ECO:0007669"/>
    <property type="project" value="UniProtKB-KW"/>
</dbReference>
<dbReference type="PROSITE" id="PS00482">
    <property type="entry name" value="DIHYDROOROTASE_1"/>
    <property type="match status" value="1"/>
</dbReference>
<feature type="non-terminal residue" evidence="5">
    <location>
        <position position="1"/>
    </location>
</feature>
<evidence type="ECO:0000256" key="1">
    <source>
        <dbReference type="ARBA" id="ARBA00001947"/>
    </source>
</evidence>
<gene>
    <name evidence="5" type="ORF">B1A_09978</name>
</gene>
<dbReference type="GO" id="GO:0006145">
    <property type="term" value="P:purine nucleobase catabolic process"/>
    <property type="evidence" value="ECO:0007669"/>
    <property type="project" value="TreeGrafter"/>
</dbReference>